<dbReference type="AlphaFoldDB" id="A0A6J8BPA1"/>
<organism evidence="1 2">
    <name type="scientific">Mytilus coruscus</name>
    <name type="common">Sea mussel</name>
    <dbReference type="NCBI Taxonomy" id="42192"/>
    <lineage>
        <taxon>Eukaryota</taxon>
        <taxon>Metazoa</taxon>
        <taxon>Spiralia</taxon>
        <taxon>Lophotrochozoa</taxon>
        <taxon>Mollusca</taxon>
        <taxon>Bivalvia</taxon>
        <taxon>Autobranchia</taxon>
        <taxon>Pteriomorphia</taxon>
        <taxon>Mytilida</taxon>
        <taxon>Mytiloidea</taxon>
        <taxon>Mytilidae</taxon>
        <taxon>Mytilinae</taxon>
        <taxon>Mytilus</taxon>
    </lineage>
</organism>
<dbReference type="Proteomes" id="UP000507470">
    <property type="component" value="Unassembled WGS sequence"/>
</dbReference>
<proteinExistence type="predicted"/>
<evidence type="ECO:0000313" key="2">
    <source>
        <dbReference type="Proteomes" id="UP000507470"/>
    </source>
</evidence>
<sequence length="294" mass="34025">MAIIVQIIFIQHNKQYGHWMKDCPPDYLHQTSIVQPTQQTIWPLNEGLSPDYLHQTSIVQPTQQTIKQGLSPQIIFIKQIIHQTSIVQPTQQTIWPLDEGLSPPDYLHQTSIVQPTQQTIWPLDEGLSPDYLHQTSIVQPTQQKIWPLNEGLSPDYLHQTSIVQPTQQTIWPLDEGLPPPDYLHQTSIVQPTQQTIWPLNAGTVPQIIFIKQVDSGFAEWYQYNVGTNYITARQLVQVTDRVISLPLVLGNLTTFMTWYCYRMIESRTAWDKLLSLEHSQLVITELEFWKQNVE</sequence>
<reference evidence="1 2" key="1">
    <citation type="submission" date="2020-06" db="EMBL/GenBank/DDBJ databases">
        <authorList>
            <person name="Li R."/>
            <person name="Bekaert M."/>
        </authorList>
    </citation>
    <scope>NUCLEOTIDE SEQUENCE [LARGE SCALE GENOMIC DNA]</scope>
    <source>
        <strain evidence="2">wild</strain>
    </source>
</reference>
<protein>
    <submittedName>
        <fullName evidence="1">Uncharacterized protein</fullName>
    </submittedName>
</protein>
<evidence type="ECO:0000313" key="1">
    <source>
        <dbReference type="EMBL" id="CAC5385808.1"/>
    </source>
</evidence>
<accession>A0A6J8BPA1</accession>
<keyword evidence="2" id="KW-1185">Reference proteome</keyword>
<gene>
    <name evidence="1" type="ORF">MCOR_21310</name>
</gene>
<dbReference type="EMBL" id="CACVKT020003764">
    <property type="protein sequence ID" value="CAC5385808.1"/>
    <property type="molecule type" value="Genomic_DNA"/>
</dbReference>
<name>A0A6J8BPA1_MYTCO</name>